<accession>A0A218XDE4</accession>
<protein>
    <submittedName>
        <fullName evidence="1">Uncharacterized protein</fullName>
    </submittedName>
</protein>
<name>A0A218XDE4_PUNGR</name>
<gene>
    <name evidence="1" type="ORF">CDL15_Pgr001946</name>
</gene>
<organism evidence="1 2">
    <name type="scientific">Punica granatum</name>
    <name type="common">Pomegranate</name>
    <dbReference type="NCBI Taxonomy" id="22663"/>
    <lineage>
        <taxon>Eukaryota</taxon>
        <taxon>Viridiplantae</taxon>
        <taxon>Streptophyta</taxon>
        <taxon>Embryophyta</taxon>
        <taxon>Tracheophyta</taxon>
        <taxon>Spermatophyta</taxon>
        <taxon>Magnoliopsida</taxon>
        <taxon>eudicotyledons</taxon>
        <taxon>Gunneridae</taxon>
        <taxon>Pentapetalae</taxon>
        <taxon>rosids</taxon>
        <taxon>malvids</taxon>
        <taxon>Myrtales</taxon>
        <taxon>Lythraceae</taxon>
        <taxon>Punica</taxon>
    </lineage>
</organism>
<evidence type="ECO:0000313" key="2">
    <source>
        <dbReference type="Proteomes" id="UP000197138"/>
    </source>
</evidence>
<dbReference type="AlphaFoldDB" id="A0A218XDE4"/>
<reference evidence="2" key="1">
    <citation type="journal article" date="2017" name="Plant J.">
        <title>The pomegranate (Punica granatum L.) genome and the genomics of punicalagin biosynthesis.</title>
        <authorList>
            <person name="Qin G."/>
            <person name="Xu C."/>
            <person name="Ming R."/>
            <person name="Tang H."/>
            <person name="Guyot R."/>
            <person name="Kramer E.M."/>
            <person name="Hu Y."/>
            <person name="Yi X."/>
            <person name="Qi Y."/>
            <person name="Xu X."/>
            <person name="Gao Z."/>
            <person name="Pan H."/>
            <person name="Jian J."/>
            <person name="Tian Y."/>
            <person name="Yue Z."/>
            <person name="Xu Y."/>
        </authorList>
    </citation>
    <scope>NUCLEOTIDE SEQUENCE [LARGE SCALE GENOMIC DNA]</scope>
    <source>
        <strain evidence="2">cv. Dabenzi</strain>
    </source>
</reference>
<comment type="caution">
    <text evidence="1">The sequence shown here is derived from an EMBL/GenBank/DDBJ whole genome shotgun (WGS) entry which is preliminary data.</text>
</comment>
<proteinExistence type="predicted"/>
<dbReference type="Proteomes" id="UP000197138">
    <property type="component" value="Unassembled WGS sequence"/>
</dbReference>
<dbReference type="EMBL" id="MTKT01002011">
    <property type="protein sequence ID" value="OWM82372.1"/>
    <property type="molecule type" value="Genomic_DNA"/>
</dbReference>
<evidence type="ECO:0000313" key="1">
    <source>
        <dbReference type="EMBL" id="OWM82372.1"/>
    </source>
</evidence>
<sequence length="108" mass="12770">MPVSWARSSLWLYYQLRERRSNRRVRFRFRAPPPQGATQWPPLSIASWPERERVWVAEGERTKLSSQDFETERKGKGCCNLRDILFTAPAQDSAMRQQFVVEETPSRL</sequence>